<evidence type="ECO:0000313" key="4">
    <source>
        <dbReference type="Proteomes" id="UP000515514"/>
    </source>
</evidence>
<dbReference type="InterPro" id="IPR001296">
    <property type="entry name" value="Glyco_trans_1"/>
</dbReference>
<dbReference type="EMBL" id="CP052909">
    <property type="protein sequence ID" value="QNJ96693.1"/>
    <property type="molecule type" value="Genomic_DNA"/>
</dbReference>
<dbReference type="Gene3D" id="3.40.50.2000">
    <property type="entry name" value="Glycogen Phosphorylase B"/>
    <property type="match status" value="2"/>
</dbReference>
<dbReference type="InterPro" id="IPR028098">
    <property type="entry name" value="Glyco_trans_4-like_N"/>
</dbReference>
<reference evidence="3 4" key="1">
    <citation type="submission" date="2020-04" db="EMBL/GenBank/DDBJ databases">
        <title>Genome sequence of Altibacter aquimarinus strain ALE3EI.</title>
        <authorList>
            <person name="Oh H.-M."/>
            <person name="Jang D."/>
        </authorList>
    </citation>
    <scope>NUCLEOTIDE SEQUENCE [LARGE SCALE GENOMIC DNA]</scope>
    <source>
        <strain evidence="3 4">ALE3EI</strain>
    </source>
</reference>
<feature type="domain" description="Glycosyltransferase subfamily 4-like N-terminal" evidence="2">
    <location>
        <begin position="12"/>
        <end position="162"/>
    </location>
</feature>
<keyword evidence="3" id="KW-0808">Transferase</keyword>
<accession>A0A7G8PQS7</accession>
<dbReference type="SUPFAM" id="SSF53756">
    <property type="entry name" value="UDP-Glycosyltransferase/glycogen phosphorylase"/>
    <property type="match status" value="1"/>
</dbReference>
<organism evidence="3 4">
    <name type="scientific">Constantimarinum furrinae</name>
    <dbReference type="NCBI Taxonomy" id="2562285"/>
    <lineage>
        <taxon>Bacteria</taxon>
        <taxon>Pseudomonadati</taxon>
        <taxon>Bacteroidota</taxon>
        <taxon>Flavobacteriia</taxon>
        <taxon>Flavobacteriales</taxon>
        <taxon>Flavobacteriaceae</taxon>
        <taxon>Altibacter/Constantimarinum group</taxon>
        <taxon>Constantimarinum</taxon>
    </lineage>
</organism>
<evidence type="ECO:0000313" key="3">
    <source>
        <dbReference type="EMBL" id="QNJ96693.1"/>
    </source>
</evidence>
<keyword evidence="4" id="KW-1185">Reference proteome</keyword>
<protein>
    <submittedName>
        <fullName evidence="3">Alpha-1,4-N-acetylgalactosamine transferase PglH</fullName>
    </submittedName>
</protein>
<proteinExistence type="predicted"/>
<dbReference type="CDD" id="cd03811">
    <property type="entry name" value="GT4_GT28_WabH-like"/>
    <property type="match status" value="1"/>
</dbReference>
<name>A0A7G8PQS7_9FLAO</name>
<dbReference type="RefSeq" id="WP_186989770.1">
    <property type="nucleotide sequence ID" value="NZ_CP052909.1"/>
</dbReference>
<evidence type="ECO:0000259" key="2">
    <source>
        <dbReference type="Pfam" id="PF13439"/>
    </source>
</evidence>
<dbReference type="GO" id="GO:0016757">
    <property type="term" value="F:glycosyltransferase activity"/>
    <property type="evidence" value="ECO:0007669"/>
    <property type="project" value="InterPro"/>
</dbReference>
<gene>
    <name evidence="3" type="ORF">ALE3EI_0102</name>
</gene>
<dbReference type="PANTHER" id="PTHR12526">
    <property type="entry name" value="GLYCOSYLTRANSFERASE"/>
    <property type="match status" value="1"/>
</dbReference>
<feature type="domain" description="Glycosyl transferase family 1" evidence="1">
    <location>
        <begin position="170"/>
        <end position="317"/>
    </location>
</feature>
<dbReference type="KEGG" id="alti:ALE3EI_0102"/>
<dbReference type="Proteomes" id="UP000515514">
    <property type="component" value="Chromosome"/>
</dbReference>
<evidence type="ECO:0000259" key="1">
    <source>
        <dbReference type="Pfam" id="PF00534"/>
    </source>
</evidence>
<dbReference type="Pfam" id="PF13439">
    <property type="entry name" value="Glyco_transf_4"/>
    <property type="match status" value="1"/>
</dbReference>
<dbReference type="Pfam" id="PF00534">
    <property type="entry name" value="Glycos_transf_1"/>
    <property type="match status" value="1"/>
</dbReference>
<sequence>MKVLQLIDSLEPGGAERIAVTYANSLCDPLEASFLCTTRAEGLLKGALKDKVGYLFLKKKRTLDYSALFRLKRFVKANKIDIVQAHTTSYFFATLLKLIYPKIQLIWHEHHGNRIHTKGSDHKALYWCSKFFSKIVVVNPDLKRWCETNLATKEVIYIPNFIVFEGEPEEVQTRSNIICCLANLRDPKNHMLLLKAFRRIHEAHPDWKLQLIGKDFNDNYSEGLKNFIKEHRLSAAVTIEGSISAVQPQLQQATIGVLSSSSEGLPMSLLEYGMAGLYPIATNVGYCREVISTFGAVVESNNEEALTTALRIAIEDRTWRIQQAGLYTAHIKKHYSLEGVLPELLKIYKN</sequence>
<dbReference type="AlphaFoldDB" id="A0A7G8PQS7"/>